<dbReference type="SUPFAM" id="SSF55785">
    <property type="entry name" value="PYP-like sensor domain (PAS domain)"/>
    <property type="match status" value="1"/>
</dbReference>
<gene>
    <name evidence="3" type="ORF">METZ01_LOCUS65461</name>
</gene>
<dbReference type="InterPro" id="IPR052155">
    <property type="entry name" value="Biofilm_reg_signaling"/>
</dbReference>
<dbReference type="InterPro" id="IPR000014">
    <property type="entry name" value="PAS"/>
</dbReference>
<organism evidence="3">
    <name type="scientific">marine metagenome</name>
    <dbReference type="NCBI Taxonomy" id="408172"/>
    <lineage>
        <taxon>unclassified sequences</taxon>
        <taxon>metagenomes</taxon>
        <taxon>ecological metagenomes</taxon>
    </lineage>
</organism>
<dbReference type="InterPro" id="IPR000700">
    <property type="entry name" value="PAS-assoc_C"/>
</dbReference>
<feature type="domain" description="PAS" evidence="1">
    <location>
        <begin position="53"/>
        <end position="97"/>
    </location>
</feature>
<evidence type="ECO:0000313" key="3">
    <source>
        <dbReference type="EMBL" id="SVA12607.1"/>
    </source>
</evidence>
<evidence type="ECO:0008006" key="4">
    <source>
        <dbReference type="Google" id="ProtNLM"/>
    </source>
</evidence>
<feature type="domain" description="PAC" evidence="2">
    <location>
        <begin position="125"/>
        <end position="177"/>
    </location>
</feature>
<dbReference type="NCBIfam" id="TIGR00229">
    <property type="entry name" value="sensory_box"/>
    <property type="match status" value="1"/>
</dbReference>
<dbReference type="SMART" id="SM00086">
    <property type="entry name" value="PAC"/>
    <property type="match status" value="1"/>
</dbReference>
<sequence>VNNPNTDKEYLIRKLLELRKQIVHDQSRDLGSRVSESGLMSAMKCYDCPALEEFANIRYALDQSSTVSISDSEGRILYVNDKFCKISKYSRDELIGQDHRLLNSGFHSSEYIKGVWDTLLKGQVWKGEFRNRAKDQSIYWVDTTIVPFMDSIGKIRQFISIRHDITVIKQNVSALHSAKHS</sequence>
<dbReference type="PROSITE" id="PS50113">
    <property type="entry name" value="PAC"/>
    <property type="match status" value="1"/>
</dbReference>
<dbReference type="InterPro" id="IPR001610">
    <property type="entry name" value="PAC"/>
</dbReference>
<dbReference type="PANTHER" id="PTHR44757:SF2">
    <property type="entry name" value="BIOFILM ARCHITECTURE MAINTENANCE PROTEIN MBAA"/>
    <property type="match status" value="1"/>
</dbReference>
<evidence type="ECO:0000259" key="2">
    <source>
        <dbReference type="PROSITE" id="PS50113"/>
    </source>
</evidence>
<dbReference type="EMBL" id="UINC01004207">
    <property type="protein sequence ID" value="SVA12607.1"/>
    <property type="molecule type" value="Genomic_DNA"/>
</dbReference>
<proteinExistence type="predicted"/>
<protein>
    <recommendedName>
        <fullName evidence="4">PAS domain-containing protein</fullName>
    </recommendedName>
</protein>
<feature type="non-terminal residue" evidence="3">
    <location>
        <position position="1"/>
    </location>
</feature>
<dbReference type="PANTHER" id="PTHR44757">
    <property type="entry name" value="DIGUANYLATE CYCLASE DGCP"/>
    <property type="match status" value="1"/>
</dbReference>
<dbReference type="PROSITE" id="PS50112">
    <property type="entry name" value="PAS"/>
    <property type="match status" value="1"/>
</dbReference>
<accession>A0A381TD22</accession>
<evidence type="ECO:0000259" key="1">
    <source>
        <dbReference type="PROSITE" id="PS50112"/>
    </source>
</evidence>
<dbReference type="CDD" id="cd00130">
    <property type="entry name" value="PAS"/>
    <property type="match status" value="1"/>
</dbReference>
<dbReference type="Pfam" id="PF13426">
    <property type="entry name" value="PAS_9"/>
    <property type="match status" value="1"/>
</dbReference>
<dbReference type="InterPro" id="IPR035965">
    <property type="entry name" value="PAS-like_dom_sf"/>
</dbReference>
<reference evidence="3" key="1">
    <citation type="submission" date="2018-05" db="EMBL/GenBank/DDBJ databases">
        <authorList>
            <person name="Lanie J.A."/>
            <person name="Ng W.-L."/>
            <person name="Kazmierczak K.M."/>
            <person name="Andrzejewski T.M."/>
            <person name="Davidsen T.M."/>
            <person name="Wayne K.J."/>
            <person name="Tettelin H."/>
            <person name="Glass J.I."/>
            <person name="Rusch D."/>
            <person name="Podicherti R."/>
            <person name="Tsui H.-C.T."/>
            <person name="Winkler M.E."/>
        </authorList>
    </citation>
    <scope>NUCLEOTIDE SEQUENCE</scope>
</reference>
<name>A0A381TD22_9ZZZZ</name>
<dbReference type="Gene3D" id="3.30.450.20">
    <property type="entry name" value="PAS domain"/>
    <property type="match status" value="1"/>
</dbReference>
<dbReference type="AlphaFoldDB" id="A0A381TD22"/>